<sequence length="183" mass="22438">MDQSLQRSQIIQLTQGYQSQSGIWQLRKIDIIVQHNKMNELIYLQDGEILKKELLTDYSEEVNNNIEMIKYAFWNGQMNNQNHKFGRWNAFWKGKRTIIGGYYDQNNLKKGKWAEFFNKYWDRCQVIFIGEYYNGKKYGLWETLYRYQSREQYQIMQIMLIKIINLKWLAQLRQKWILIRKII</sequence>
<gene>
    <name evidence="1" type="ORF">PSON_ATCC_30995.1.T2320013</name>
</gene>
<keyword evidence="2" id="KW-1185">Reference proteome</keyword>
<dbReference type="AlphaFoldDB" id="A0A8S1RQJ7"/>
<dbReference type="PANTHER" id="PTHR33706:SF1">
    <property type="entry name" value="TPR REPEAT PROTEIN"/>
    <property type="match status" value="1"/>
</dbReference>
<reference evidence="1" key="1">
    <citation type="submission" date="2021-01" db="EMBL/GenBank/DDBJ databases">
        <authorList>
            <consortium name="Genoscope - CEA"/>
            <person name="William W."/>
        </authorList>
    </citation>
    <scope>NUCLEOTIDE SEQUENCE</scope>
</reference>
<organism evidence="1 2">
    <name type="scientific">Paramecium sonneborni</name>
    <dbReference type="NCBI Taxonomy" id="65129"/>
    <lineage>
        <taxon>Eukaryota</taxon>
        <taxon>Sar</taxon>
        <taxon>Alveolata</taxon>
        <taxon>Ciliophora</taxon>
        <taxon>Intramacronucleata</taxon>
        <taxon>Oligohymenophorea</taxon>
        <taxon>Peniculida</taxon>
        <taxon>Parameciidae</taxon>
        <taxon>Paramecium</taxon>
    </lineage>
</organism>
<dbReference type="EMBL" id="CAJJDN010000232">
    <property type="protein sequence ID" value="CAD8129603.1"/>
    <property type="molecule type" value="Genomic_DNA"/>
</dbReference>
<protein>
    <submittedName>
        <fullName evidence="1">Uncharacterized protein</fullName>
    </submittedName>
</protein>
<dbReference type="PANTHER" id="PTHR33706">
    <property type="entry name" value="MORN VARIANT REPEAT PROTEIN"/>
    <property type="match status" value="1"/>
</dbReference>
<dbReference type="OrthoDB" id="10556502at2759"/>
<proteinExistence type="predicted"/>
<name>A0A8S1RQJ7_9CILI</name>
<evidence type="ECO:0000313" key="1">
    <source>
        <dbReference type="EMBL" id="CAD8129603.1"/>
    </source>
</evidence>
<accession>A0A8S1RQJ7</accession>
<comment type="caution">
    <text evidence="1">The sequence shown here is derived from an EMBL/GenBank/DDBJ whole genome shotgun (WGS) entry which is preliminary data.</text>
</comment>
<dbReference type="Proteomes" id="UP000692954">
    <property type="component" value="Unassembled WGS sequence"/>
</dbReference>
<evidence type="ECO:0000313" key="2">
    <source>
        <dbReference type="Proteomes" id="UP000692954"/>
    </source>
</evidence>